<reference evidence="1 2" key="1">
    <citation type="submission" date="2024-02" db="EMBL/GenBank/DDBJ databases">
        <authorList>
            <person name="Vignale AGUSTIN F."/>
            <person name="Sosa J E."/>
            <person name="Modenutti C."/>
        </authorList>
    </citation>
    <scope>NUCLEOTIDE SEQUENCE [LARGE SCALE GENOMIC DNA]</scope>
</reference>
<sequence length="87" mass="9486">MGLVVRRKTRQSWGVLELESYVKLSWAVSMCVVHAHVGRARFVKPPAQVVGLLTVNGPSQANDNTHSVSPGETFSRVNNEISGIART</sequence>
<dbReference type="AlphaFoldDB" id="A0ABC8T7J9"/>
<evidence type="ECO:0000313" key="2">
    <source>
        <dbReference type="Proteomes" id="UP001642360"/>
    </source>
</evidence>
<comment type="caution">
    <text evidence="1">The sequence shown here is derived from an EMBL/GenBank/DDBJ whole genome shotgun (WGS) entry which is preliminary data.</text>
</comment>
<keyword evidence="2" id="KW-1185">Reference proteome</keyword>
<organism evidence="1 2">
    <name type="scientific">Ilex paraguariensis</name>
    <name type="common">yerba mate</name>
    <dbReference type="NCBI Taxonomy" id="185542"/>
    <lineage>
        <taxon>Eukaryota</taxon>
        <taxon>Viridiplantae</taxon>
        <taxon>Streptophyta</taxon>
        <taxon>Embryophyta</taxon>
        <taxon>Tracheophyta</taxon>
        <taxon>Spermatophyta</taxon>
        <taxon>Magnoliopsida</taxon>
        <taxon>eudicotyledons</taxon>
        <taxon>Gunneridae</taxon>
        <taxon>Pentapetalae</taxon>
        <taxon>asterids</taxon>
        <taxon>campanulids</taxon>
        <taxon>Aquifoliales</taxon>
        <taxon>Aquifoliaceae</taxon>
        <taxon>Ilex</taxon>
    </lineage>
</organism>
<gene>
    <name evidence="1" type="ORF">ILEXP_LOCUS34552</name>
</gene>
<dbReference type="Proteomes" id="UP001642360">
    <property type="component" value="Unassembled WGS sequence"/>
</dbReference>
<dbReference type="EMBL" id="CAUOFW020004391">
    <property type="protein sequence ID" value="CAK9165379.1"/>
    <property type="molecule type" value="Genomic_DNA"/>
</dbReference>
<protein>
    <submittedName>
        <fullName evidence="1">Uncharacterized protein</fullName>
    </submittedName>
</protein>
<accession>A0ABC8T7J9</accession>
<name>A0ABC8T7J9_9AQUA</name>
<evidence type="ECO:0000313" key="1">
    <source>
        <dbReference type="EMBL" id="CAK9165379.1"/>
    </source>
</evidence>
<proteinExistence type="predicted"/>